<gene>
    <name evidence="2" type="ORF">CLV56_3231</name>
</gene>
<feature type="domain" description="Uracil-DNA glycosylase-like" evidence="1">
    <location>
        <begin position="64"/>
        <end position="199"/>
    </location>
</feature>
<dbReference type="Proteomes" id="UP000230842">
    <property type="component" value="Unassembled WGS sequence"/>
</dbReference>
<dbReference type="InterPro" id="IPR005122">
    <property type="entry name" value="Uracil-DNA_glycosylase-like"/>
</dbReference>
<comment type="caution">
    <text evidence="2">The sequence shown here is derived from an EMBL/GenBank/DDBJ whole genome shotgun (WGS) entry which is preliminary data.</text>
</comment>
<proteinExistence type="predicted"/>
<dbReference type="AlphaFoldDB" id="A0A2M9B732"/>
<dbReference type="Pfam" id="PF03167">
    <property type="entry name" value="UDG"/>
    <property type="match status" value="1"/>
</dbReference>
<dbReference type="SUPFAM" id="SSF52141">
    <property type="entry name" value="Uracil-DNA glycosylase-like"/>
    <property type="match status" value="1"/>
</dbReference>
<evidence type="ECO:0000313" key="2">
    <source>
        <dbReference type="EMBL" id="PJJ53738.1"/>
    </source>
</evidence>
<keyword evidence="3" id="KW-1185">Reference proteome</keyword>
<sequence length="236" mass="25271">MTILNRGAYDAGLLLDDTYIPGSIAARRARADDPHVAPLNALARDIGERLDEHVPQLDPESGGTKARVLLLQRDPYEVAAIGTRMISRHNNDRTDGNTFAACEEAGLAYADTLHWNVIPWWAQDPAKAVGGKDRSVAGEARRAAPYLRQTLDLLPNLDTVVLLGNQARTAWARAAGALPELEDGLRVLACPHPSPRAWSLTNAGTGEKNGEITLRVLREAAGAGVTPPVRAVGSGR</sequence>
<accession>A0A2M9B732</accession>
<evidence type="ECO:0000259" key="1">
    <source>
        <dbReference type="Pfam" id="PF03167"/>
    </source>
</evidence>
<dbReference type="Gene3D" id="3.40.470.10">
    <property type="entry name" value="Uracil-DNA glycosylase-like domain"/>
    <property type="match status" value="1"/>
</dbReference>
<evidence type="ECO:0000313" key="3">
    <source>
        <dbReference type="Proteomes" id="UP000230842"/>
    </source>
</evidence>
<name>A0A2M9B732_9ACTN</name>
<protein>
    <submittedName>
        <fullName evidence="2">Uracil DNA glycosylase superfamily protein</fullName>
    </submittedName>
</protein>
<dbReference type="EMBL" id="PGEZ01000002">
    <property type="protein sequence ID" value="PJJ53738.1"/>
    <property type="molecule type" value="Genomic_DNA"/>
</dbReference>
<dbReference type="CDD" id="cd10035">
    <property type="entry name" value="UDG_like"/>
    <property type="match status" value="1"/>
</dbReference>
<dbReference type="InterPro" id="IPR036895">
    <property type="entry name" value="Uracil-DNA_glycosylase-like_sf"/>
</dbReference>
<organism evidence="2 3">
    <name type="scientific">Mumia flava</name>
    <dbReference type="NCBI Taxonomy" id="1348852"/>
    <lineage>
        <taxon>Bacteria</taxon>
        <taxon>Bacillati</taxon>
        <taxon>Actinomycetota</taxon>
        <taxon>Actinomycetes</taxon>
        <taxon>Propionibacteriales</taxon>
        <taxon>Nocardioidaceae</taxon>
        <taxon>Mumia</taxon>
    </lineage>
</organism>
<dbReference type="OrthoDB" id="4452717at2"/>
<reference evidence="2 3" key="1">
    <citation type="submission" date="2017-11" db="EMBL/GenBank/DDBJ databases">
        <title>Genomic Encyclopedia of Archaeal and Bacterial Type Strains, Phase II (KMG-II): From Individual Species to Whole Genera.</title>
        <authorList>
            <person name="Goeker M."/>
        </authorList>
    </citation>
    <scope>NUCLEOTIDE SEQUENCE [LARGE SCALE GENOMIC DNA]</scope>
    <source>
        <strain evidence="2 3">DSM 27763</strain>
    </source>
</reference>
<dbReference type="RefSeq" id="WP_100415266.1">
    <property type="nucleotide sequence ID" value="NZ_PGEZ01000002.1"/>
</dbReference>